<dbReference type="EMBL" id="VBUT01000009">
    <property type="protein sequence ID" value="TLF74788.1"/>
    <property type="molecule type" value="Genomic_DNA"/>
</dbReference>
<accession>A0A5R8NGH4</accession>
<feature type="compositionally biased region" description="Low complexity" evidence="2">
    <location>
        <begin position="252"/>
        <end position="266"/>
    </location>
</feature>
<reference evidence="3 4" key="1">
    <citation type="submission" date="2019-05" db="EMBL/GenBank/DDBJ databases">
        <title>Genomes sequences of two Nocardia cyriacigeorgica environmental isolates, type strains Nocardia asteroides ATCC 19247 and Nocardia cyriacigeorgica DSM 44484.</title>
        <authorList>
            <person name="Vautrin F."/>
            <person name="Bergeron E."/>
            <person name="Dubost A."/>
            <person name="Abrouk D."/>
            <person name="Rodriguez Nava V."/>
            <person name="Pujic P."/>
        </authorList>
    </citation>
    <scope>NUCLEOTIDE SEQUENCE [LARGE SCALE GENOMIC DNA]</scope>
    <source>
        <strain evidence="3 4">EML 446</strain>
    </source>
</reference>
<dbReference type="RefSeq" id="WP_138450739.1">
    <property type="nucleotide sequence ID" value="NZ_VBUT01000009.1"/>
</dbReference>
<name>A0A5R8NGH4_9NOCA</name>
<dbReference type="AlphaFoldDB" id="A0A5R8NGH4"/>
<evidence type="ECO:0000313" key="4">
    <source>
        <dbReference type="Proteomes" id="UP000306378"/>
    </source>
</evidence>
<evidence type="ECO:0000256" key="1">
    <source>
        <dbReference type="SAM" id="Coils"/>
    </source>
</evidence>
<gene>
    <name evidence="3" type="ORF">FEK34_22540</name>
</gene>
<keyword evidence="1" id="KW-0175">Coiled coil</keyword>
<feature type="compositionally biased region" description="Pro residues" evidence="2">
    <location>
        <begin position="242"/>
        <end position="251"/>
    </location>
</feature>
<feature type="compositionally biased region" description="Polar residues" evidence="2">
    <location>
        <begin position="156"/>
        <end position="166"/>
    </location>
</feature>
<dbReference type="Gene3D" id="1.10.287.1060">
    <property type="entry name" value="ESAT-6-like"/>
    <property type="match status" value="1"/>
</dbReference>
<organism evidence="3 4">
    <name type="scientific">Nocardia cyriacigeorgica</name>
    <dbReference type="NCBI Taxonomy" id="135487"/>
    <lineage>
        <taxon>Bacteria</taxon>
        <taxon>Bacillati</taxon>
        <taxon>Actinomycetota</taxon>
        <taxon>Actinomycetes</taxon>
        <taxon>Mycobacteriales</taxon>
        <taxon>Nocardiaceae</taxon>
        <taxon>Nocardia</taxon>
    </lineage>
</organism>
<feature type="coiled-coil region" evidence="1">
    <location>
        <begin position="61"/>
        <end position="88"/>
    </location>
</feature>
<proteinExistence type="predicted"/>
<evidence type="ECO:0000313" key="3">
    <source>
        <dbReference type="EMBL" id="TLF74788.1"/>
    </source>
</evidence>
<evidence type="ECO:0008006" key="5">
    <source>
        <dbReference type="Google" id="ProtNLM"/>
    </source>
</evidence>
<evidence type="ECO:0000256" key="2">
    <source>
        <dbReference type="SAM" id="MobiDB-lite"/>
    </source>
</evidence>
<dbReference type="Proteomes" id="UP000306378">
    <property type="component" value="Unassembled WGS sequence"/>
</dbReference>
<sequence>MSQPLRIDPARVDTLIPQLNALARSAREQFTTLKTGLAGHGRPWGSDEAGKTFAEGYEPRAEKSLEALENLAARLAEASRQIRDATNQLYDTDLSGAREIQAADPGYLDWSGFPQGPGVSAPQASGWGPNVPGASELPGMSPDGTADAGDGGGTDVNRTADSTAPSDVSADQPVDYASDGPDFSPGAADPASSPQVSPGSGDSPYPGRSDRQADGPGSSIRPEATPGATPSQLRGPQQNETPAPPWAPAPAPGSSSPAGPAAPAAGTNGAVKPTDSGGRPAGGRTAETPWTRPQTGTPWGPGAPRSRPPGAGPVMPGQAIPPRRPGREPVPATPTRGKPDKKRSPKKRPEQPVSGPATTTDAAALAAAQALAARHDLQLTGFDNSGIAEHTVLELAAAVDDTLAKYPFLRLGGIEITALAGGAVAAVHWDRADDGPWISIDRKLAANPDKFDGAVKAALRAGRIPQGSDQRPIYATMVHAIGRVLVAAAGPRAQQLAQRSLITEYRRISGPWDGVTLAGVVAGYRGWRAELGSNGFRRNQFHPQTAMETAFTEVELRGADASGPAKALHRLVVELARGRPG</sequence>
<comment type="caution">
    <text evidence="3">The sequence shown here is derived from an EMBL/GenBank/DDBJ whole genome shotgun (WGS) entry which is preliminary data.</text>
</comment>
<feature type="compositionally biased region" description="Polar residues" evidence="2">
    <location>
        <begin position="228"/>
        <end position="241"/>
    </location>
</feature>
<feature type="region of interest" description="Disordered" evidence="2">
    <location>
        <begin position="108"/>
        <end position="360"/>
    </location>
</feature>
<protein>
    <recommendedName>
        <fullName evidence="5">WXG100 family type VII secretion target</fullName>
    </recommendedName>
</protein>